<evidence type="ECO:0000256" key="3">
    <source>
        <dbReference type="ARBA" id="ARBA00022741"/>
    </source>
</evidence>
<dbReference type="AlphaFoldDB" id="A0A1H0WWA6"/>
<dbReference type="PANTHER" id="PTHR35526:SF3">
    <property type="entry name" value="ANTI-SIGMA-F FACTOR RSBW"/>
    <property type="match status" value="1"/>
</dbReference>
<evidence type="ECO:0000313" key="8">
    <source>
        <dbReference type="Proteomes" id="UP000199159"/>
    </source>
</evidence>
<evidence type="ECO:0000313" key="7">
    <source>
        <dbReference type="EMBL" id="SDP95003.1"/>
    </source>
</evidence>
<dbReference type="Gene3D" id="3.30.565.10">
    <property type="entry name" value="Histidine kinase-like ATPase, C-terminal domain"/>
    <property type="match status" value="1"/>
</dbReference>
<gene>
    <name evidence="7" type="ORF">SAMN05216565_11748</name>
</gene>
<dbReference type="PANTHER" id="PTHR35526">
    <property type="entry name" value="ANTI-SIGMA-F FACTOR RSBW-RELATED"/>
    <property type="match status" value="1"/>
</dbReference>
<dbReference type="GO" id="GO:0005524">
    <property type="term" value="F:ATP binding"/>
    <property type="evidence" value="ECO:0007669"/>
    <property type="project" value="UniProtKB-KW"/>
</dbReference>
<name>A0A1H0WWA6_9BACI</name>
<dbReference type="InterPro" id="IPR036890">
    <property type="entry name" value="HATPase_C_sf"/>
</dbReference>
<dbReference type="CDD" id="cd16936">
    <property type="entry name" value="HATPase_RsbW-like"/>
    <property type="match status" value="1"/>
</dbReference>
<dbReference type="SUPFAM" id="SSF55874">
    <property type="entry name" value="ATPase domain of HSP90 chaperone/DNA topoisomerase II/histidine kinase"/>
    <property type="match status" value="1"/>
</dbReference>
<keyword evidence="3" id="KW-0547">Nucleotide-binding</keyword>
<keyword evidence="2" id="KW-0808">Transferase</keyword>
<dbReference type="GO" id="GO:0004674">
    <property type="term" value="F:protein serine/threonine kinase activity"/>
    <property type="evidence" value="ECO:0007669"/>
    <property type="project" value="UniProtKB-KW"/>
</dbReference>
<dbReference type="EMBL" id="FNJU01000017">
    <property type="protein sequence ID" value="SDP95003.1"/>
    <property type="molecule type" value="Genomic_DNA"/>
</dbReference>
<dbReference type="InterPro" id="IPR050267">
    <property type="entry name" value="Anti-sigma-factor_SerPK"/>
</dbReference>
<protein>
    <submittedName>
        <fullName evidence="7">Serine/threonine-protein kinase RsbW</fullName>
    </submittedName>
</protein>
<evidence type="ECO:0000256" key="5">
    <source>
        <dbReference type="ARBA" id="ARBA00022840"/>
    </source>
</evidence>
<keyword evidence="8" id="KW-1185">Reference proteome</keyword>
<sequence>MNPIQMNIQSEEDIERAMFITKNIAEELGYQFKNILQLQLVTEEACTNAYEHCIREGFDSYQVTWNITADSFEIYVTQPGSMFPIIQKEEVILGLRGRGLILMFHIMDKVVVRQQGEYTELYMVKEREESLSEFI</sequence>
<keyword evidence="1" id="KW-0723">Serine/threonine-protein kinase</keyword>
<dbReference type="RefSeq" id="WP_175490409.1">
    <property type="nucleotide sequence ID" value="NZ_FNJU01000017.1"/>
</dbReference>
<evidence type="ECO:0000256" key="4">
    <source>
        <dbReference type="ARBA" id="ARBA00022777"/>
    </source>
</evidence>
<keyword evidence="5" id="KW-0067">ATP-binding</keyword>
<organism evidence="7 8">
    <name type="scientific">Litchfieldia salsa</name>
    <dbReference type="NCBI Taxonomy" id="930152"/>
    <lineage>
        <taxon>Bacteria</taxon>
        <taxon>Bacillati</taxon>
        <taxon>Bacillota</taxon>
        <taxon>Bacilli</taxon>
        <taxon>Bacillales</taxon>
        <taxon>Bacillaceae</taxon>
        <taxon>Litchfieldia</taxon>
    </lineage>
</organism>
<accession>A0A1H0WWA6</accession>
<evidence type="ECO:0000256" key="2">
    <source>
        <dbReference type="ARBA" id="ARBA00022679"/>
    </source>
</evidence>
<dbReference type="InterPro" id="IPR003594">
    <property type="entry name" value="HATPase_dom"/>
</dbReference>
<dbReference type="Pfam" id="PF13581">
    <property type="entry name" value="HATPase_c_2"/>
    <property type="match status" value="1"/>
</dbReference>
<dbReference type="Proteomes" id="UP000199159">
    <property type="component" value="Unassembled WGS sequence"/>
</dbReference>
<reference evidence="8" key="1">
    <citation type="submission" date="2016-10" db="EMBL/GenBank/DDBJ databases">
        <authorList>
            <person name="Varghese N."/>
            <person name="Submissions S."/>
        </authorList>
    </citation>
    <scope>NUCLEOTIDE SEQUENCE [LARGE SCALE GENOMIC DNA]</scope>
    <source>
        <strain evidence="8">IBRC-M10078</strain>
    </source>
</reference>
<feature type="domain" description="Histidine kinase/HSP90-like ATPase" evidence="6">
    <location>
        <begin position="12"/>
        <end position="125"/>
    </location>
</feature>
<dbReference type="STRING" id="930152.SAMN05216565_11748"/>
<keyword evidence="4 7" id="KW-0418">Kinase</keyword>
<proteinExistence type="predicted"/>
<evidence type="ECO:0000256" key="1">
    <source>
        <dbReference type="ARBA" id="ARBA00022527"/>
    </source>
</evidence>
<evidence type="ECO:0000259" key="6">
    <source>
        <dbReference type="Pfam" id="PF13581"/>
    </source>
</evidence>